<dbReference type="GO" id="GO:0005524">
    <property type="term" value="F:ATP binding"/>
    <property type="evidence" value="ECO:0007669"/>
    <property type="project" value="UniProtKB-KW"/>
</dbReference>
<dbReference type="InterPro" id="IPR017911">
    <property type="entry name" value="MacB-like_ATP-bd"/>
</dbReference>
<evidence type="ECO:0000256" key="1">
    <source>
        <dbReference type="ARBA" id="ARBA00022448"/>
    </source>
</evidence>
<dbReference type="InterPro" id="IPR015854">
    <property type="entry name" value="ABC_transpr_LolD-like"/>
</dbReference>
<dbReference type="InterPro" id="IPR003439">
    <property type="entry name" value="ABC_transporter-like_ATP-bd"/>
</dbReference>
<dbReference type="GO" id="GO:0022857">
    <property type="term" value="F:transmembrane transporter activity"/>
    <property type="evidence" value="ECO:0007669"/>
    <property type="project" value="TreeGrafter"/>
</dbReference>
<protein>
    <submittedName>
        <fullName evidence="5">ABC transport system ATP-binding protein</fullName>
    </submittedName>
</protein>
<dbReference type="RefSeq" id="WP_123817513.1">
    <property type="nucleotide sequence ID" value="NZ_RKQG01000001.1"/>
</dbReference>
<dbReference type="PANTHER" id="PTHR24220:SF685">
    <property type="entry name" value="ABC TRANSPORTER RELATED"/>
    <property type="match status" value="1"/>
</dbReference>
<evidence type="ECO:0000256" key="2">
    <source>
        <dbReference type="ARBA" id="ARBA00022741"/>
    </source>
</evidence>
<accession>A0A3N4RQ50</accession>
<dbReference type="GO" id="GO:0098796">
    <property type="term" value="C:membrane protein complex"/>
    <property type="evidence" value="ECO:0007669"/>
    <property type="project" value="UniProtKB-ARBA"/>
</dbReference>
<comment type="caution">
    <text evidence="5">The sequence shown here is derived from an EMBL/GenBank/DDBJ whole genome shotgun (WGS) entry which is preliminary data.</text>
</comment>
<reference evidence="5 6" key="1">
    <citation type="submission" date="2018-11" db="EMBL/GenBank/DDBJ databases">
        <title>Sequencing the genomes of 1000 actinobacteria strains.</title>
        <authorList>
            <person name="Klenk H.-P."/>
        </authorList>
    </citation>
    <scope>NUCLEOTIDE SEQUENCE [LARGE SCALE GENOMIC DNA]</scope>
    <source>
        <strain evidence="5 6">DSM 44781</strain>
    </source>
</reference>
<evidence type="ECO:0000259" key="4">
    <source>
        <dbReference type="PROSITE" id="PS50893"/>
    </source>
</evidence>
<keyword evidence="6" id="KW-1185">Reference proteome</keyword>
<dbReference type="InterPro" id="IPR027417">
    <property type="entry name" value="P-loop_NTPase"/>
</dbReference>
<dbReference type="InterPro" id="IPR003593">
    <property type="entry name" value="AAA+_ATPase"/>
</dbReference>
<feature type="domain" description="ABC transporter" evidence="4">
    <location>
        <begin position="16"/>
        <end position="253"/>
    </location>
</feature>
<name>A0A3N4RQ50_9ACTN</name>
<evidence type="ECO:0000313" key="5">
    <source>
        <dbReference type="EMBL" id="RPE32915.1"/>
    </source>
</evidence>
<dbReference type="GO" id="GO:0016887">
    <property type="term" value="F:ATP hydrolysis activity"/>
    <property type="evidence" value="ECO:0007669"/>
    <property type="project" value="InterPro"/>
</dbReference>
<organism evidence="5 6">
    <name type="scientific">Kitasatospora cineracea</name>
    <dbReference type="NCBI Taxonomy" id="88074"/>
    <lineage>
        <taxon>Bacteria</taxon>
        <taxon>Bacillati</taxon>
        <taxon>Actinomycetota</taxon>
        <taxon>Actinomycetes</taxon>
        <taxon>Kitasatosporales</taxon>
        <taxon>Streptomycetaceae</taxon>
        <taxon>Kitasatospora</taxon>
    </lineage>
</organism>
<sequence>MSTSTAYAAHTGLAAARATGLNKVYGEGETRVVALDDVSVSFGRGEFTAIMGPSGSGKSTLMHCMAGLDKVTSGSATIGDTELVGLKDKQLTRLRRDKIGFIFQAFNLLPTLTALENITLPMDIAGGKVDRAWLDRVVETVGLSGRLSHRPAQLSGGQQQRVACARALASKPEIIFADEPTGNLDSRSGAEILSFLRNSVRELGQTVVMVTHDPVAASYADRVVFLADGRIVDELFGPTADTVLDRMRRFDAKGRTS</sequence>
<gene>
    <name evidence="5" type="ORF">EDD38_1185</name>
</gene>
<keyword evidence="1" id="KW-0813">Transport</keyword>
<keyword evidence="2" id="KW-0547">Nucleotide-binding</keyword>
<dbReference type="Gene3D" id="3.40.50.300">
    <property type="entry name" value="P-loop containing nucleotide triphosphate hydrolases"/>
    <property type="match status" value="1"/>
</dbReference>
<dbReference type="PANTHER" id="PTHR24220">
    <property type="entry name" value="IMPORT ATP-BINDING PROTEIN"/>
    <property type="match status" value="1"/>
</dbReference>
<dbReference type="EMBL" id="RKQG01000001">
    <property type="protein sequence ID" value="RPE32915.1"/>
    <property type="molecule type" value="Genomic_DNA"/>
</dbReference>
<dbReference type="AlphaFoldDB" id="A0A3N4RQ50"/>
<keyword evidence="3 5" id="KW-0067">ATP-binding</keyword>
<dbReference type="PROSITE" id="PS50893">
    <property type="entry name" value="ABC_TRANSPORTER_2"/>
    <property type="match status" value="1"/>
</dbReference>
<proteinExistence type="predicted"/>
<dbReference type="Pfam" id="PF00005">
    <property type="entry name" value="ABC_tran"/>
    <property type="match status" value="1"/>
</dbReference>
<dbReference type="SMART" id="SM00382">
    <property type="entry name" value="AAA"/>
    <property type="match status" value="1"/>
</dbReference>
<dbReference type="GO" id="GO:0005886">
    <property type="term" value="C:plasma membrane"/>
    <property type="evidence" value="ECO:0007669"/>
    <property type="project" value="TreeGrafter"/>
</dbReference>
<evidence type="ECO:0000313" key="6">
    <source>
        <dbReference type="Proteomes" id="UP000266906"/>
    </source>
</evidence>
<dbReference type="SUPFAM" id="SSF52540">
    <property type="entry name" value="P-loop containing nucleoside triphosphate hydrolases"/>
    <property type="match status" value="1"/>
</dbReference>
<dbReference type="Proteomes" id="UP000266906">
    <property type="component" value="Unassembled WGS sequence"/>
</dbReference>
<evidence type="ECO:0000256" key="3">
    <source>
        <dbReference type="ARBA" id="ARBA00022840"/>
    </source>
</evidence>
<dbReference type="CDD" id="cd03255">
    <property type="entry name" value="ABC_MJ0796_LolCDE_FtsE"/>
    <property type="match status" value="1"/>
</dbReference>
<dbReference type="FunFam" id="3.40.50.300:FF:000032">
    <property type="entry name" value="Export ABC transporter ATP-binding protein"/>
    <property type="match status" value="1"/>
</dbReference>